<feature type="compositionally biased region" description="Basic residues" evidence="1">
    <location>
        <begin position="1"/>
        <end position="10"/>
    </location>
</feature>
<feature type="region of interest" description="Disordered" evidence="1">
    <location>
        <begin position="1"/>
        <end position="22"/>
    </location>
</feature>
<evidence type="ECO:0000256" key="1">
    <source>
        <dbReference type="SAM" id="MobiDB-lite"/>
    </source>
</evidence>
<dbReference type="AlphaFoldDB" id="A0A2X4UVE9"/>
<protein>
    <submittedName>
        <fullName evidence="2">Uncharacterized protein</fullName>
    </submittedName>
</protein>
<proteinExistence type="predicted"/>
<reference evidence="2 3" key="1">
    <citation type="submission" date="2018-06" db="EMBL/GenBank/DDBJ databases">
        <authorList>
            <consortium name="Pathogen Informatics"/>
            <person name="Doyle S."/>
        </authorList>
    </citation>
    <scope>NUCLEOTIDE SEQUENCE [LARGE SCALE GENOMIC DNA]</scope>
    <source>
        <strain evidence="2 3">NCTC10994</strain>
    </source>
</reference>
<dbReference type="EMBL" id="LS483468">
    <property type="protein sequence ID" value="SQI39678.1"/>
    <property type="molecule type" value="Genomic_DNA"/>
</dbReference>
<evidence type="ECO:0000313" key="2">
    <source>
        <dbReference type="EMBL" id="SQI39678.1"/>
    </source>
</evidence>
<name>A0A2X4UVE9_9NOCA</name>
<evidence type="ECO:0000313" key="3">
    <source>
        <dbReference type="Proteomes" id="UP000249091"/>
    </source>
</evidence>
<organism evidence="2 3">
    <name type="scientific">Rhodococcus coprophilus</name>
    <dbReference type="NCBI Taxonomy" id="38310"/>
    <lineage>
        <taxon>Bacteria</taxon>
        <taxon>Bacillati</taxon>
        <taxon>Actinomycetota</taxon>
        <taxon>Actinomycetes</taxon>
        <taxon>Mycobacteriales</taxon>
        <taxon>Nocardiaceae</taxon>
        <taxon>Rhodococcus</taxon>
    </lineage>
</organism>
<dbReference type="STRING" id="1219011.GCA_001895045_01181"/>
<gene>
    <name evidence="2" type="ORF">NCTC10994_04228</name>
</gene>
<keyword evidence="3" id="KW-1185">Reference proteome</keyword>
<dbReference type="Proteomes" id="UP000249091">
    <property type="component" value="Chromosome 1"/>
</dbReference>
<dbReference type="KEGG" id="rcr:NCTC10994_04228"/>
<accession>A0A2X4UVE9</accession>
<sequence>MTILASRRRYQSPASPSFAETAPDIPGIAAHFGQTGVMSDDGWYFDVKTGKVTQGKDPNALNRMGPYPDRETAMRALEIAAARNKAADDADEEWNN</sequence>